<gene>
    <name evidence="2" type="ORF">M501DRAFT_994450</name>
</gene>
<keyword evidence="1" id="KW-1133">Transmembrane helix</keyword>
<dbReference type="OrthoDB" id="15108at2759"/>
<dbReference type="AlphaFoldDB" id="A0A9P4VVX5"/>
<keyword evidence="1" id="KW-0812">Transmembrane</keyword>
<dbReference type="EMBL" id="MU006089">
    <property type="protein sequence ID" value="KAF2843507.1"/>
    <property type="molecule type" value="Genomic_DNA"/>
</dbReference>
<keyword evidence="1" id="KW-0472">Membrane</keyword>
<evidence type="ECO:0000313" key="3">
    <source>
        <dbReference type="Proteomes" id="UP000799429"/>
    </source>
</evidence>
<comment type="caution">
    <text evidence="2">The sequence shown here is derived from an EMBL/GenBank/DDBJ whole genome shotgun (WGS) entry which is preliminary data.</text>
</comment>
<evidence type="ECO:0000256" key="1">
    <source>
        <dbReference type="SAM" id="Phobius"/>
    </source>
</evidence>
<dbReference type="Proteomes" id="UP000799429">
    <property type="component" value="Unassembled WGS sequence"/>
</dbReference>
<dbReference type="PANTHER" id="PTHR39476">
    <property type="entry name" value="NADH:UBIQUINONE OXIDOREDUCTASE 6.6KD SUBUNIT"/>
    <property type="match status" value="1"/>
</dbReference>
<evidence type="ECO:0008006" key="4">
    <source>
        <dbReference type="Google" id="ProtNLM"/>
    </source>
</evidence>
<feature type="transmembrane region" description="Helical" evidence="1">
    <location>
        <begin position="35"/>
        <end position="56"/>
    </location>
</feature>
<organism evidence="2 3">
    <name type="scientific">Patellaria atrata CBS 101060</name>
    <dbReference type="NCBI Taxonomy" id="1346257"/>
    <lineage>
        <taxon>Eukaryota</taxon>
        <taxon>Fungi</taxon>
        <taxon>Dikarya</taxon>
        <taxon>Ascomycota</taxon>
        <taxon>Pezizomycotina</taxon>
        <taxon>Dothideomycetes</taxon>
        <taxon>Dothideomycetes incertae sedis</taxon>
        <taxon>Patellariales</taxon>
        <taxon>Patellariaceae</taxon>
        <taxon>Patellaria</taxon>
    </lineage>
</organism>
<keyword evidence="3" id="KW-1185">Reference proteome</keyword>
<accession>A0A9P4VVX5</accession>
<proteinExistence type="predicted"/>
<protein>
    <recommendedName>
        <fullName evidence="4">NADH-ubiquinone oxidoreductase B15 subunit</fullName>
    </recommendedName>
</protein>
<reference evidence="2" key="1">
    <citation type="journal article" date="2020" name="Stud. Mycol.">
        <title>101 Dothideomycetes genomes: a test case for predicting lifestyles and emergence of pathogens.</title>
        <authorList>
            <person name="Haridas S."/>
            <person name="Albert R."/>
            <person name="Binder M."/>
            <person name="Bloem J."/>
            <person name="Labutti K."/>
            <person name="Salamov A."/>
            <person name="Andreopoulos B."/>
            <person name="Baker S."/>
            <person name="Barry K."/>
            <person name="Bills G."/>
            <person name="Bluhm B."/>
            <person name="Cannon C."/>
            <person name="Castanera R."/>
            <person name="Culley D."/>
            <person name="Daum C."/>
            <person name="Ezra D."/>
            <person name="Gonzalez J."/>
            <person name="Henrissat B."/>
            <person name="Kuo A."/>
            <person name="Liang C."/>
            <person name="Lipzen A."/>
            <person name="Lutzoni F."/>
            <person name="Magnuson J."/>
            <person name="Mondo S."/>
            <person name="Nolan M."/>
            <person name="Ohm R."/>
            <person name="Pangilinan J."/>
            <person name="Park H.-J."/>
            <person name="Ramirez L."/>
            <person name="Alfaro M."/>
            <person name="Sun H."/>
            <person name="Tritt A."/>
            <person name="Yoshinaga Y."/>
            <person name="Zwiers L.-H."/>
            <person name="Turgeon B."/>
            <person name="Goodwin S."/>
            <person name="Spatafora J."/>
            <person name="Crous P."/>
            <person name="Grigoriev I."/>
        </authorList>
    </citation>
    <scope>NUCLEOTIDE SEQUENCE</scope>
    <source>
        <strain evidence="2">CBS 101060</strain>
    </source>
</reference>
<evidence type="ECO:0000313" key="2">
    <source>
        <dbReference type="EMBL" id="KAF2843507.1"/>
    </source>
</evidence>
<sequence>MAGHNKSLLQDPALMRYADVNANRHKYFRFTSRTAWIAFAYVIAFPSFMGFLAYTTDGKYDMRGKRRGDTIVEF</sequence>
<name>A0A9P4VVX5_9PEZI</name>
<dbReference type="PANTHER" id="PTHR39476:SF1">
    <property type="entry name" value="NADH DEHYDROGENASE [UBIQUINONE] 1 BETA SUBCOMPLEX SUBUNIT 4"/>
    <property type="match status" value="1"/>
</dbReference>